<dbReference type="PROSITE" id="PS51286">
    <property type="entry name" value="RAP"/>
    <property type="match status" value="1"/>
</dbReference>
<proteinExistence type="predicted"/>
<name>A0AB34IWY9_PRYPA</name>
<protein>
    <recommendedName>
        <fullName evidence="1">RAP domain-containing protein</fullName>
    </recommendedName>
</protein>
<dbReference type="Proteomes" id="UP001515480">
    <property type="component" value="Unassembled WGS sequence"/>
</dbReference>
<evidence type="ECO:0000313" key="2">
    <source>
        <dbReference type="EMBL" id="KAL1508139.1"/>
    </source>
</evidence>
<accession>A0AB34IWY9</accession>
<organism evidence="2 3">
    <name type="scientific">Prymnesium parvum</name>
    <name type="common">Toxic golden alga</name>
    <dbReference type="NCBI Taxonomy" id="97485"/>
    <lineage>
        <taxon>Eukaryota</taxon>
        <taxon>Haptista</taxon>
        <taxon>Haptophyta</taxon>
        <taxon>Prymnesiophyceae</taxon>
        <taxon>Prymnesiales</taxon>
        <taxon>Prymnesiaceae</taxon>
        <taxon>Prymnesium</taxon>
    </lineage>
</organism>
<evidence type="ECO:0000313" key="3">
    <source>
        <dbReference type="Proteomes" id="UP001515480"/>
    </source>
</evidence>
<dbReference type="AlphaFoldDB" id="A0AB34IWY9"/>
<evidence type="ECO:0000259" key="1">
    <source>
        <dbReference type="PROSITE" id="PS51286"/>
    </source>
</evidence>
<dbReference type="Pfam" id="PF08373">
    <property type="entry name" value="RAP"/>
    <property type="match status" value="1"/>
</dbReference>
<reference evidence="2 3" key="1">
    <citation type="journal article" date="2024" name="Science">
        <title>Giant polyketide synthase enzymes in the biosynthesis of giant marine polyether toxins.</title>
        <authorList>
            <person name="Fallon T.R."/>
            <person name="Shende V.V."/>
            <person name="Wierzbicki I.H."/>
            <person name="Pendleton A.L."/>
            <person name="Watervoot N.F."/>
            <person name="Auber R.P."/>
            <person name="Gonzalez D.J."/>
            <person name="Wisecaver J.H."/>
            <person name="Moore B.S."/>
        </authorList>
    </citation>
    <scope>NUCLEOTIDE SEQUENCE [LARGE SCALE GENOMIC DNA]</scope>
    <source>
        <strain evidence="2 3">12B1</strain>
    </source>
</reference>
<comment type="caution">
    <text evidence="2">The sequence shown here is derived from an EMBL/GenBank/DDBJ whole genome shotgun (WGS) entry which is preliminary data.</text>
</comment>
<sequence>MSELAPATILACAQPSELVLLIEQHGARLSAPLGASALHVLATLAAPLADEEQRALINSPPVKSLLLQLGAQLSGGGEADAEGLTSILWAIGALRLADSPLLHGLLRRLLLLASHGVVRPALFLVLVQACARLQLLSGGVGAAVLAHARAQSAALSLGEMATLCRALAEAMGTAAAPLLRDVVEKRRADFETVRDRKQALHGACSLLVALAACPLDPPVPREFVSLLLAALHAHRLEPHSLELPRLAELYAAVHSLDADAAVCGALHAELAGRVQQFDAASLGATAEAMLSTPALQPVVALVRQRQMAREDQLGAEIGAANDELTLCRLMASGMLSPAQLCKGMEKLVQLVLASADPEGRVQLLVASAELQPVAGKLLLAVPHLDALQLRELVCAMATVKFHDPRLVSSVCETISSCLHSLSSSDIGKVVWAFCTLGLAQAPSYARMMRSIERSVGTFSAELLCQLANAIAPLTRSAACSRLLPKLALALSRCQPPPPFDSLLSTARALCVRVPLPEGLLRHLLGVILSEVSGEGEGPMAGSLSSAQLVDALWVFVRHVPLLAQQARSSLAQQLPPLIIRLLHLLTDLSQVPSDALSHLVLLLARITRSQPPLLQQIGVQVEERLARGGLKLAHLYCIAWGLRELHDALMPSTPVPPLVERLLAEAARRCRAEDIEQLVDALQAVSFISARRPWKLLETLIQELRTKAASLEPKQLVNSIDSIARMRLDDHALLEALEACLDRHLERGVVHEAQAAAALECFGAVQYSGRAGAIVHKLFRRLSEAPFLQPHSLASLLHGAAQLRVAPAAGTDVSFFFGLMQQSALSPDWADWGTILWSLIELDRADVAMEALQAIDAETLEGSPDTHTTCTFLWAVLALRQTSHPLFTRLVNAARQLNAMAMLPSQLCLIMECVLMLKLEAAFLNVALPSEMCTRASAVWQAHQQRPIADHTAITPQLLSVSKCLEALGVRYGLNVFNNYLIDAVIPQEVSGSANLALLLHPPNHYTTARGLVGSVQLRSRLLGKLGFSVVDIPIDMWDGLRGDEAKLHALRELLAPHIKSPENVGRIDPRQ</sequence>
<dbReference type="InterPro" id="IPR013584">
    <property type="entry name" value="RAP"/>
</dbReference>
<keyword evidence="3" id="KW-1185">Reference proteome</keyword>
<dbReference type="SMART" id="SM00952">
    <property type="entry name" value="RAP"/>
    <property type="match status" value="1"/>
</dbReference>
<gene>
    <name evidence="2" type="ORF">AB1Y20_007726</name>
</gene>
<feature type="domain" description="RAP" evidence="1">
    <location>
        <begin position="996"/>
        <end position="1053"/>
    </location>
</feature>
<dbReference type="EMBL" id="JBGBPQ010000017">
    <property type="protein sequence ID" value="KAL1508139.1"/>
    <property type="molecule type" value="Genomic_DNA"/>
</dbReference>